<evidence type="ECO:0000313" key="3">
    <source>
        <dbReference type="Proteomes" id="UP001597474"/>
    </source>
</evidence>
<comment type="caution">
    <text evidence="2">The sequence shown here is derived from an EMBL/GenBank/DDBJ whole genome shotgun (WGS) entry which is preliminary data.</text>
</comment>
<dbReference type="Proteomes" id="UP001597474">
    <property type="component" value="Unassembled WGS sequence"/>
</dbReference>
<evidence type="ECO:0000256" key="1">
    <source>
        <dbReference type="SAM" id="SignalP"/>
    </source>
</evidence>
<evidence type="ECO:0008006" key="4">
    <source>
        <dbReference type="Google" id="ProtNLM"/>
    </source>
</evidence>
<keyword evidence="1" id="KW-0732">Signal</keyword>
<protein>
    <recommendedName>
        <fullName evidence="4">Acyloxyacyl hydrolase</fullName>
    </recommendedName>
</protein>
<sequence>MKKRAAVLAACGLVPAFAAQLAGAQDADRTLSVFAGQMTSNHFEELFRPGDVDFVDSQLLGIALAQDWPLGDSRWTWGIELQLLRHFGLQDHWEANLPLILRYHPERPFSRLLESVAFGVGASFASDVPEVEIRNDGDSRHSLVYWLLEAEFTAPRAGDSLFLRLHHRSDAFGALQPEAGSNAVVVGYRWSF</sequence>
<feature type="chain" id="PRO_5046283057" description="Acyloxyacyl hydrolase" evidence="1">
    <location>
        <begin position="19"/>
        <end position="192"/>
    </location>
</feature>
<reference evidence="3" key="1">
    <citation type="journal article" date="2019" name="Int. J. Syst. Evol. Microbiol.">
        <title>The Global Catalogue of Microorganisms (GCM) 10K type strain sequencing project: providing services to taxonomists for standard genome sequencing and annotation.</title>
        <authorList>
            <consortium name="The Broad Institute Genomics Platform"/>
            <consortium name="The Broad Institute Genome Sequencing Center for Infectious Disease"/>
            <person name="Wu L."/>
            <person name="Ma J."/>
        </authorList>
    </citation>
    <scope>NUCLEOTIDE SEQUENCE [LARGE SCALE GENOMIC DNA]</scope>
    <source>
        <strain evidence="3">TISTR 2562</strain>
    </source>
</reference>
<gene>
    <name evidence="2" type="ORF">ACFSUD_07135</name>
</gene>
<dbReference type="EMBL" id="JBHUMP010000004">
    <property type="protein sequence ID" value="MFD2739333.1"/>
    <property type="molecule type" value="Genomic_DNA"/>
</dbReference>
<dbReference type="RefSeq" id="WP_386372849.1">
    <property type="nucleotide sequence ID" value="NZ_JBHUMP010000004.1"/>
</dbReference>
<feature type="signal peptide" evidence="1">
    <location>
        <begin position="1"/>
        <end position="18"/>
    </location>
</feature>
<name>A0ABW5U0C0_9RHOB</name>
<organism evidence="2 3">
    <name type="scientific">Sulfitobacter aestuarii</name>
    <dbReference type="NCBI Taxonomy" id="2161676"/>
    <lineage>
        <taxon>Bacteria</taxon>
        <taxon>Pseudomonadati</taxon>
        <taxon>Pseudomonadota</taxon>
        <taxon>Alphaproteobacteria</taxon>
        <taxon>Rhodobacterales</taxon>
        <taxon>Roseobacteraceae</taxon>
        <taxon>Sulfitobacter</taxon>
    </lineage>
</organism>
<accession>A0ABW5U0C0</accession>
<evidence type="ECO:0000313" key="2">
    <source>
        <dbReference type="EMBL" id="MFD2739333.1"/>
    </source>
</evidence>
<keyword evidence="3" id="KW-1185">Reference proteome</keyword>
<proteinExistence type="predicted"/>